<evidence type="ECO:0000256" key="1">
    <source>
        <dbReference type="SAM" id="MobiDB-lite"/>
    </source>
</evidence>
<evidence type="ECO:0000313" key="2">
    <source>
        <dbReference type="EMBL" id="BDT62886.1"/>
    </source>
</evidence>
<name>A0A9C7BWJ7_9VIRU</name>
<reference evidence="2" key="1">
    <citation type="submission" date="2022-10" db="EMBL/GenBank/DDBJ databases">
        <title>Genome sequences of endogenous nimaviruses in decapod crustaceans.</title>
        <authorList>
            <person name="Kawato S."/>
            <person name="Nozaki R."/>
            <person name="Kondo H."/>
            <person name="Hirono I."/>
        </authorList>
    </citation>
    <scope>NUCLEOTIDE SEQUENCE</scope>
    <source>
        <strain evidence="2">Ube2021</strain>
    </source>
</reference>
<dbReference type="PANTHER" id="PTHR42264:SF6">
    <property type="entry name" value="TRANSMEMBRANE PROTEIN"/>
    <property type="match status" value="1"/>
</dbReference>
<protein>
    <submittedName>
        <fullName evidence="2">Wsv271-like protein</fullName>
    </submittedName>
</protein>
<organism evidence="2">
    <name type="scientific">Trachysalambria curvirostris majanivirus</name>
    <dbReference type="NCBI Taxonomy" id="2984281"/>
    <lineage>
        <taxon>Viruses</taxon>
        <taxon>Viruses incertae sedis</taxon>
        <taxon>Naldaviricetes</taxon>
        <taxon>Nimaviridae</taxon>
    </lineage>
</organism>
<sequence length="925" mass="106791">MRHTTSGDSNIIPFLEQEIKKQNSQLTNTDIIRTVKHFKTDLINIFCLPIMDILSSLKVKSDLQIDIYLAILSFVESEYSISYLSYKDFSEENFKTLVHDINFLYLNNCQDTKIKKSITMRELEAIKREQLISNKHTKYLHSPRLASNIYFRNETLLSKLPIKVESIYKIASFLSSIKSIEEKSIFCKGIFAYVTFLLKQCLINDSCVGYNYYQNLQDLDKNHSLLTDSLFAFEKRFKKRLKQIKRLKHNKRQYCLQINNGTIDYSDDDNDDEEEEEERNEEDDHCYKYGALDYNVAQGPYAPIQYNNENNKYYLASGMFSDDSILGKKLISLVEEGDTYGIRQLTNYVLSINGNNYNTSPFLIQYINSLVDVITVQGERLRNLKIFNYEPPISNMMTAYYTLPPLAPNKRLDLLKDSKVADDEIKKSSITLKYEGNILSKIDDIISNYNKKTNLLTFFIDNIYELKNIAFDLFTDIFKHLLNKTQSNDNGDYLYSYSSTIERLVTDISPFGPISDMSKVIAIETVSIKNNNNSNHLRAIHPLNGKQDKNLNMANQSIMMINTAIERSLQDKVNADKRKKILLEAKLFLENNGADFKNLIMVNNKNRDTATNPYDNEPIFKGLLIILAMTMHKTKLVNFNNEISTSSTYNKKDDDKYVLMIIPEVLEWLVEYLYSQIETAMSSIVATKLPSDFADRIYEENKLQMMNTNTGSEIGKLLTLVMADDYLKQIDNVLKAPQSDIHKQTREKLIHLVVDKSVDVLKKQCWGIIFMALMITIDSQRDLVLVDVFPDIDKNLKQDMSNILHYINNLGGKDKKHIKDVICALCLSTAKGAALSFARLSNTHFRYILSRFYTIKDNNNRTLQLNGYQISNKQKNRYNTITDSNNDTGNNNKTIDNKGYKKRPSSIKRSNIDILDSIINGYKET</sequence>
<dbReference type="PANTHER" id="PTHR42264">
    <property type="entry name" value="EPHRIN_REC_LIKE DOMAIN-CONTAINING PROTEIN"/>
    <property type="match status" value="1"/>
</dbReference>
<feature type="compositionally biased region" description="Polar residues" evidence="1">
    <location>
        <begin position="879"/>
        <end position="894"/>
    </location>
</feature>
<feature type="region of interest" description="Disordered" evidence="1">
    <location>
        <begin position="263"/>
        <end position="282"/>
    </location>
</feature>
<feature type="compositionally biased region" description="Acidic residues" evidence="1">
    <location>
        <begin position="265"/>
        <end position="282"/>
    </location>
</feature>
<dbReference type="EMBL" id="LC738879">
    <property type="protein sequence ID" value="BDT62886.1"/>
    <property type="molecule type" value="Genomic_DNA"/>
</dbReference>
<accession>A0A9C7BWJ7</accession>
<proteinExistence type="predicted"/>
<feature type="region of interest" description="Disordered" evidence="1">
    <location>
        <begin position="879"/>
        <end position="902"/>
    </location>
</feature>